<evidence type="ECO:0000256" key="1">
    <source>
        <dbReference type="SAM" id="Phobius"/>
    </source>
</evidence>
<feature type="transmembrane region" description="Helical" evidence="1">
    <location>
        <begin position="136"/>
        <end position="154"/>
    </location>
</feature>
<keyword evidence="3" id="KW-1185">Reference proteome</keyword>
<organism evidence="2 3">
    <name type="scientific">Methanobrevibacter thaueri</name>
    <dbReference type="NCBI Taxonomy" id="190975"/>
    <lineage>
        <taxon>Archaea</taxon>
        <taxon>Methanobacteriati</taxon>
        <taxon>Methanobacteriota</taxon>
        <taxon>Methanomada group</taxon>
        <taxon>Methanobacteria</taxon>
        <taxon>Methanobacteriales</taxon>
        <taxon>Methanobacteriaceae</taxon>
        <taxon>Methanobrevibacter</taxon>
    </lineage>
</organism>
<feature type="transmembrane region" description="Helical" evidence="1">
    <location>
        <begin position="59"/>
        <end position="80"/>
    </location>
</feature>
<reference evidence="2 3" key="1">
    <citation type="submission" date="2017-03" db="EMBL/GenBank/DDBJ databases">
        <title>Genome sequence of Methanobrevibacter thaueri.</title>
        <authorList>
            <person name="Poehlein A."/>
            <person name="Seedorf H."/>
            <person name="Daniel R."/>
        </authorList>
    </citation>
    <scope>NUCLEOTIDE SEQUENCE [LARGE SCALE GENOMIC DNA]</scope>
    <source>
        <strain evidence="2 3">DSM 11995</strain>
    </source>
</reference>
<dbReference type="EMBL" id="MZGS01000014">
    <property type="protein sequence ID" value="PWB88075.1"/>
    <property type="molecule type" value="Genomic_DNA"/>
</dbReference>
<evidence type="ECO:0008006" key="4">
    <source>
        <dbReference type="Google" id="ProtNLM"/>
    </source>
</evidence>
<proteinExistence type="predicted"/>
<keyword evidence="1" id="KW-1133">Transmembrane helix</keyword>
<dbReference type="AlphaFoldDB" id="A0A315XP01"/>
<name>A0A315XP01_9EURY</name>
<accession>A0A315XP01</accession>
<keyword evidence="1" id="KW-0472">Membrane</keyword>
<gene>
    <name evidence="2" type="ORF">MBBTH_02190</name>
</gene>
<protein>
    <recommendedName>
        <fullName evidence="4">SMODS and SLOG-associating 2TM effector domain-containing protein</fullName>
    </recommendedName>
</protein>
<sequence length="155" mass="18031">MDKSNLKIEELRLLFERENTRKQNLENKASYFLGIVSIIVTISSTYLNSNIDFNSNLGIILLIILALSFIICIGQCISIFKPTNYHHPIELKDFNKFENYFKIDDETFEKELVDQYLPSIFTNHAINDKIVLKLRISIYSFICFIITLIICVAIL</sequence>
<dbReference type="RefSeq" id="WP_116591211.1">
    <property type="nucleotide sequence ID" value="NZ_MZGS01000014.1"/>
</dbReference>
<evidence type="ECO:0000313" key="3">
    <source>
        <dbReference type="Proteomes" id="UP000251717"/>
    </source>
</evidence>
<keyword evidence="1" id="KW-0812">Transmembrane</keyword>
<feature type="transmembrane region" description="Helical" evidence="1">
    <location>
        <begin position="29"/>
        <end position="47"/>
    </location>
</feature>
<evidence type="ECO:0000313" key="2">
    <source>
        <dbReference type="EMBL" id="PWB88075.1"/>
    </source>
</evidence>
<comment type="caution">
    <text evidence="2">The sequence shown here is derived from an EMBL/GenBank/DDBJ whole genome shotgun (WGS) entry which is preliminary data.</text>
</comment>
<dbReference type="OrthoDB" id="385676at2157"/>
<dbReference type="Proteomes" id="UP000251717">
    <property type="component" value="Unassembled WGS sequence"/>
</dbReference>